<feature type="non-terminal residue" evidence="3">
    <location>
        <position position="339"/>
    </location>
</feature>
<dbReference type="Proteomes" id="UP000194236">
    <property type="component" value="Unassembled WGS sequence"/>
</dbReference>
<feature type="region of interest" description="Disordered" evidence="1">
    <location>
        <begin position="241"/>
        <end position="274"/>
    </location>
</feature>
<evidence type="ECO:0000313" key="3">
    <source>
        <dbReference type="EMBL" id="OTF81908.1"/>
    </source>
</evidence>
<dbReference type="AlphaFoldDB" id="A0A1Y3BPN3"/>
<gene>
    <name evidence="3" type="ORF">BLA29_003529</name>
</gene>
<feature type="compositionally biased region" description="Low complexity" evidence="1">
    <location>
        <begin position="180"/>
        <end position="193"/>
    </location>
</feature>
<feature type="region of interest" description="Disordered" evidence="1">
    <location>
        <begin position="300"/>
        <end position="339"/>
    </location>
</feature>
<feature type="region of interest" description="Disordered" evidence="1">
    <location>
        <begin position="180"/>
        <end position="207"/>
    </location>
</feature>
<evidence type="ECO:0000256" key="2">
    <source>
        <dbReference type="SAM" id="Phobius"/>
    </source>
</evidence>
<dbReference type="OrthoDB" id="10627831at2759"/>
<comment type="caution">
    <text evidence="3">The sequence shown here is derived from an EMBL/GenBank/DDBJ whole genome shotgun (WGS) entry which is preliminary data.</text>
</comment>
<keyword evidence="2" id="KW-0812">Transmembrane</keyword>
<accession>A0A1Y3BPN3</accession>
<keyword evidence="2" id="KW-0472">Membrane</keyword>
<feature type="compositionally biased region" description="Low complexity" evidence="1">
    <location>
        <begin position="244"/>
        <end position="266"/>
    </location>
</feature>
<reference evidence="3 4" key="1">
    <citation type="submission" date="2017-03" db="EMBL/GenBank/DDBJ databases">
        <title>Genome Survey of Euroglyphus maynei.</title>
        <authorList>
            <person name="Arlian L.G."/>
            <person name="Morgan M.S."/>
            <person name="Rider S.D."/>
        </authorList>
    </citation>
    <scope>NUCLEOTIDE SEQUENCE [LARGE SCALE GENOMIC DNA]</scope>
    <source>
        <strain evidence="3">Arlian Lab</strain>
        <tissue evidence="3">Whole body</tissue>
    </source>
</reference>
<protein>
    <submittedName>
        <fullName evidence="3">Uncharacterized protein</fullName>
    </submittedName>
</protein>
<proteinExistence type="predicted"/>
<feature type="transmembrane region" description="Helical" evidence="2">
    <location>
        <begin position="126"/>
        <end position="148"/>
    </location>
</feature>
<feature type="compositionally biased region" description="Acidic residues" evidence="1">
    <location>
        <begin position="194"/>
        <end position="204"/>
    </location>
</feature>
<evidence type="ECO:0000313" key="4">
    <source>
        <dbReference type="Proteomes" id="UP000194236"/>
    </source>
</evidence>
<dbReference type="EMBL" id="MUJZ01011158">
    <property type="protein sequence ID" value="OTF81908.1"/>
    <property type="molecule type" value="Genomic_DNA"/>
</dbReference>
<evidence type="ECO:0000256" key="1">
    <source>
        <dbReference type="SAM" id="MobiDB-lite"/>
    </source>
</evidence>
<name>A0A1Y3BPN3_EURMA</name>
<keyword evidence="4" id="KW-1185">Reference proteome</keyword>
<keyword evidence="2" id="KW-1133">Transmembrane helix</keyword>
<organism evidence="3 4">
    <name type="scientific">Euroglyphus maynei</name>
    <name type="common">Mayne's house dust mite</name>
    <dbReference type="NCBI Taxonomy" id="6958"/>
    <lineage>
        <taxon>Eukaryota</taxon>
        <taxon>Metazoa</taxon>
        <taxon>Ecdysozoa</taxon>
        <taxon>Arthropoda</taxon>
        <taxon>Chelicerata</taxon>
        <taxon>Arachnida</taxon>
        <taxon>Acari</taxon>
        <taxon>Acariformes</taxon>
        <taxon>Sarcoptiformes</taxon>
        <taxon>Astigmata</taxon>
        <taxon>Psoroptidia</taxon>
        <taxon>Analgoidea</taxon>
        <taxon>Pyroglyphidae</taxon>
        <taxon>Pyroglyphinae</taxon>
        <taxon>Euroglyphus</taxon>
    </lineage>
</organism>
<sequence>MEKIDPMIPYAMYNWTNIERAPVIMIKQLNGRFEQQHSDEQQQKIFDNQLPFGFIDQNRIIHLWLPWRHSIIFLPYLKHLGDSMRLPMAEISMKEYFQNCPKIIVDEEKNLPPPPQESKANLGNLFIRYLPLALLVLSLLMIMILCGGKGKKARKKKKKNKNKSAIQMEMAQQDMDAYEQLAEQQPEQEQQEQQGEEQQEDDQQQYDQQQVEVDADGGGVGYDESGGVVTDAENKMIENEEINPEQQQPQEQEQQQDAFDSQQPQQMDNENEIKMKMMKNRMKMGKDFDFGKATKHLAKILVGKNKSQTKTSIKRRISSAKSSPNDQQQMFSDYDRQQQ</sequence>